<sequence>MSQVDATDYSIRFKYGVHTILLFVDSLQSFSAINKSLLEVLRERFPNGLKISPALSDVTPVPTSDDVRIVYGLPNNVNDLSQGWKILRIDDDDKPVSKGLKDNIPVAFAFLADGEELDDAQFLVDVPTLDDEYEDELGKFEYATCALGTQHLWWAVHILDLITVVVAVAYAVVSIMGLGSEKGTAKTPQRNGSAVPATKAKKQPKDGKAANGDAAQVPKNATPRSPEEEKPKKAP</sequence>
<proteinExistence type="predicted"/>
<evidence type="ECO:0000313" key="4">
    <source>
        <dbReference type="Proteomes" id="UP000045706"/>
    </source>
</evidence>
<reference evidence="4" key="1">
    <citation type="submission" date="2015-05" db="EMBL/GenBank/DDBJ databases">
        <authorList>
            <person name="Fogelqvist Johan"/>
        </authorList>
    </citation>
    <scope>NUCLEOTIDE SEQUENCE [LARGE SCALE GENOMIC DNA]</scope>
</reference>
<protein>
    <submittedName>
        <fullName evidence="3">Uncharacterized protein</fullName>
    </submittedName>
</protein>
<accession>A0A0G4N0N9</accession>
<dbReference type="Proteomes" id="UP000045706">
    <property type="component" value="Unassembled WGS sequence"/>
</dbReference>
<keyword evidence="2" id="KW-0472">Membrane</keyword>
<dbReference type="AlphaFoldDB" id="A0A0G4N0N9"/>
<gene>
    <name evidence="3" type="ORF">BN1723_015648</name>
</gene>
<evidence type="ECO:0000256" key="2">
    <source>
        <dbReference type="SAM" id="Phobius"/>
    </source>
</evidence>
<evidence type="ECO:0000313" key="3">
    <source>
        <dbReference type="EMBL" id="CRK40033.1"/>
    </source>
</evidence>
<feature type="compositionally biased region" description="Basic and acidic residues" evidence="1">
    <location>
        <begin position="225"/>
        <end position="235"/>
    </location>
</feature>
<evidence type="ECO:0000256" key="1">
    <source>
        <dbReference type="SAM" id="MobiDB-lite"/>
    </source>
</evidence>
<keyword evidence="2" id="KW-0812">Transmembrane</keyword>
<name>A0A0G4N0N9_VERLO</name>
<dbReference type="EMBL" id="CVQI01031930">
    <property type="protein sequence ID" value="CRK40033.1"/>
    <property type="molecule type" value="Genomic_DNA"/>
</dbReference>
<feature type="transmembrane region" description="Helical" evidence="2">
    <location>
        <begin position="152"/>
        <end position="173"/>
    </location>
</feature>
<feature type="region of interest" description="Disordered" evidence="1">
    <location>
        <begin position="181"/>
        <end position="235"/>
    </location>
</feature>
<keyword evidence="2" id="KW-1133">Transmembrane helix</keyword>
<organism evidence="3 4">
    <name type="scientific">Verticillium longisporum</name>
    <name type="common">Verticillium dahliae var. longisporum</name>
    <dbReference type="NCBI Taxonomy" id="100787"/>
    <lineage>
        <taxon>Eukaryota</taxon>
        <taxon>Fungi</taxon>
        <taxon>Dikarya</taxon>
        <taxon>Ascomycota</taxon>
        <taxon>Pezizomycotina</taxon>
        <taxon>Sordariomycetes</taxon>
        <taxon>Hypocreomycetidae</taxon>
        <taxon>Glomerellales</taxon>
        <taxon>Plectosphaerellaceae</taxon>
        <taxon>Verticillium</taxon>
    </lineage>
</organism>